<feature type="region of interest" description="Disordered" evidence="4">
    <location>
        <begin position="181"/>
        <end position="222"/>
    </location>
</feature>
<keyword evidence="6" id="KW-1185">Reference proteome</keyword>
<keyword evidence="2 3" id="KW-0175">Coiled coil</keyword>
<dbReference type="GO" id="GO:0005771">
    <property type="term" value="C:multivesicular body"/>
    <property type="evidence" value="ECO:0007669"/>
    <property type="project" value="TreeGrafter"/>
</dbReference>
<evidence type="ECO:0000256" key="3">
    <source>
        <dbReference type="SAM" id="Coils"/>
    </source>
</evidence>
<comment type="similarity">
    <text evidence="1">Belongs to the SNF7 family.</text>
</comment>
<dbReference type="Pfam" id="PF03357">
    <property type="entry name" value="Snf7"/>
    <property type="match status" value="1"/>
</dbReference>
<evidence type="ECO:0000313" key="5">
    <source>
        <dbReference type="EMBL" id="CUG87972.1"/>
    </source>
</evidence>
<name>A0A0S4J9L8_BODSA</name>
<dbReference type="OrthoDB" id="3973241at2759"/>
<dbReference type="PANTHER" id="PTHR22761:SF12">
    <property type="entry name" value="CHARGED MULTIVESICULAR BODY PROTEIN 5"/>
    <property type="match status" value="1"/>
</dbReference>
<dbReference type="Gene3D" id="6.10.250.1710">
    <property type="match status" value="1"/>
</dbReference>
<proteinExistence type="inferred from homology"/>
<sequence length="222" mass="25452">MKRLFGQKKAEEPKPTLDDANTRLNNRGDAIDAKCGKIDEELVKLKSLIQNTRGAAQQRHKQRAMQLLQQKRMYQGQRDMIYTQQTNIDQLQFTSEMMKDTHIQVSALKDASKELKKQFKNFKIEDVENMQDELRELYEETQEIQEVMGRAYDVPEEVDEDEMMAELDGLAFDMEKEKDASYLDEALSAPPTRLPPMTAPAHGEPVVAETTDPMSLEAQLGL</sequence>
<reference evidence="6" key="1">
    <citation type="submission" date="2015-09" db="EMBL/GenBank/DDBJ databases">
        <authorList>
            <consortium name="Pathogen Informatics"/>
        </authorList>
    </citation>
    <scope>NUCLEOTIDE SEQUENCE [LARGE SCALE GENOMIC DNA]</scope>
    <source>
        <strain evidence="6">Lake Konstanz</strain>
    </source>
</reference>
<evidence type="ECO:0000256" key="4">
    <source>
        <dbReference type="SAM" id="MobiDB-lite"/>
    </source>
</evidence>
<dbReference type="InterPro" id="IPR005024">
    <property type="entry name" value="Snf7_fam"/>
</dbReference>
<feature type="region of interest" description="Disordered" evidence="4">
    <location>
        <begin position="1"/>
        <end position="24"/>
    </location>
</feature>
<dbReference type="VEuPathDB" id="TriTrypDB:BSAL_12945"/>
<dbReference type="AlphaFoldDB" id="A0A0S4J9L8"/>
<dbReference type="PANTHER" id="PTHR22761">
    <property type="entry name" value="CHARGED MULTIVESICULAR BODY PROTEIN"/>
    <property type="match status" value="1"/>
</dbReference>
<evidence type="ECO:0000256" key="2">
    <source>
        <dbReference type="ARBA" id="ARBA00023054"/>
    </source>
</evidence>
<feature type="compositionally biased region" description="Basic and acidic residues" evidence="4">
    <location>
        <begin position="8"/>
        <end position="21"/>
    </location>
</feature>
<dbReference type="OMA" id="GVKQMQK"/>
<feature type="coiled-coil region" evidence="3">
    <location>
        <begin position="105"/>
        <end position="147"/>
    </location>
</feature>
<accession>A0A0S4J9L8</accession>
<gene>
    <name evidence="5" type="ORF">BSAL_12945</name>
</gene>
<dbReference type="EMBL" id="CYKH01001605">
    <property type="protein sequence ID" value="CUG87972.1"/>
    <property type="molecule type" value="Genomic_DNA"/>
</dbReference>
<organism evidence="5 6">
    <name type="scientific">Bodo saltans</name>
    <name type="common">Flagellated protozoan</name>
    <dbReference type="NCBI Taxonomy" id="75058"/>
    <lineage>
        <taxon>Eukaryota</taxon>
        <taxon>Discoba</taxon>
        <taxon>Euglenozoa</taxon>
        <taxon>Kinetoplastea</taxon>
        <taxon>Metakinetoplastina</taxon>
        <taxon>Eubodonida</taxon>
        <taxon>Bodonidae</taxon>
        <taxon>Bodo</taxon>
    </lineage>
</organism>
<dbReference type="GO" id="GO:0006900">
    <property type="term" value="P:vesicle budding from membrane"/>
    <property type="evidence" value="ECO:0007669"/>
    <property type="project" value="TreeGrafter"/>
</dbReference>
<dbReference type="GO" id="GO:0032511">
    <property type="term" value="P:late endosome to vacuole transport via multivesicular body sorting pathway"/>
    <property type="evidence" value="ECO:0007669"/>
    <property type="project" value="TreeGrafter"/>
</dbReference>
<evidence type="ECO:0000256" key="1">
    <source>
        <dbReference type="ARBA" id="ARBA00006190"/>
    </source>
</evidence>
<evidence type="ECO:0000313" key="6">
    <source>
        <dbReference type="Proteomes" id="UP000051952"/>
    </source>
</evidence>
<protein>
    <submittedName>
        <fullName evidence="5">SNF7 protein, putative</fullName>
    </submittedName>
</protein>
<dbReference type="Proteomes" id="UP000051952">
    <property type="component" value="Unassembled WGS sequence"/>
</dbReference>